<evidence type="ECO:0000256" key="2">
    <source>
        <dbReference type="ARBA" id="ARBA00022723"/>
    </source>
</evidence>
<evidence type="ECO:0000256" key="4">
    <source>
        <dbReference type="ARBA" id="ARBA00022833"/>
    </source>
</evidence>
<keyword evidence="2" id="KW-0479">Metal-binding</keyword>
<gene>
    <name evidence="6" type="ORF">ElyMa_005234100</name>
</gene>
<dbReference type="PANTHER" id="PTHR46481:SF10">
    <property type="entry name" value="ZINC FINGER BED DOMAIN-CONTAINING PROTEIN 39"/>
    <property type="match status" value="1"/>
</dbReference>
<dbReference type="AlphaFoldDB" id="A0AAV4JXD9"/>
<reference evidence="6 7" key="1">
    <citation type="journal article" date="2021" name="Elife">
        <title>Chloroplast acquisition without the gene transfer in kleptoplastic sea slugs, Plakobranchus ocellatus.</title>
        <authorList>
            <person name="Maeda T."/>
            <person name="Takahashi S."/>
            <person name="Yoshida T."/>
            <person name="Shimamura S."/>
            <person name="Takaki Y."/>
            <person name="Nagai Y."/>
            <person name="Toyoda A."/>
            <person name="Suzuki Y."/>
            <person name="Arimoto A."/>
            <person name="Ishii H."/>
            <person name="Satoh N."/>
            <person name="Nishiyama T."/>
            <person name="Hasebe M."/>
            <person name="Maruyama T."/>
            <person name="Minagawa J."/>
            <person name="Obokata J."/>
            <person name="Shigenobu S."/>
        </authorList>
    </citation>
    <scope>NUCLEOTIDE SEQUENCE [LARGE SCALE GENOMIC DNA]</scope>
</reference>
<sequence length="225" mass="25780">MQPLSVVEHQGFRKLVNVLDPKYEIVSRKRLSTQLLPQRYDHQKKKLIEELSLVEKVSITTGCWTSRANEAYTTITAHYVDPDWNLKAPVLTTRSEGKHHMAENLASELRDTFIEFKIDKKVTTVVKDNSRNVTNAVTIIEAQHQPCFAHTLNLVVRNSLDADDRVRQVINKVKAIVTYFHSSTVATNKLREVHVSRGSVARKLKQGVETRWNSTFDMLKLSWSA</sequence>
<dbReference type="InterPro" id="IPR052035">
    <property type="entry name" value="ZnF_BED_domain_contain"/>
</dbReference>
<evidence type="ECO:0000256" key="1">
    <source>
        <dbReference type="ARBA" id="ARBA00004123"/>
    </source>
</evidence>
<evidence type="ECO:0000256" key="5">
    <source>
        <dbReference type="ARBA" id="ARBA00023242"/>
    </source>
</evidence>
<dbReference type="SUPFAM" id="SSF53098">
    <property type="entry name" value="Ribonuclease H-like"/>
    <property type="match status" value="1"/>
</dbReference>
<evidence type="ECO:0000256" key="3">
    <source>
        <dbReference type="ARBA" id="ARBA00022771"/>
    </source>
</evidence>
<comment type="caution">
    <text evidence="6">The sequence shown here is derived from an EMBL/GenBank/DDBJ whole genome shotgun (WGS) entry which is preliminary data.</text>
</comment>
<dbReference type="PANTHER" id="PTHR46481">
    <property type="entry name" value="ZINC FINGER BED DOMAIN-CONTAINING PROTEIN 4"/>
    <property type="match status" value="1"/>
</dbReference>
<keyword evidence="5" id="KW-0539">Nucleus</keyword>
<keyword evidence="4" id="KW-0862">Zinc</keyword>
<organism evidence="6 7">
    <name type="scientific">Elysia marginata</name>
    <dbReference type="NCBI Taxonomy" id="1093978"/>
    <lineage>
        <taxon>Eukaryota</taxon>
        <taxon>Metazoa</taxon>
        <taxon>Spiralia</taxon>
        <taxon>Lophotrochozoa</taxon>
        <taxon>Mollusca</taxon>
        <taxon>Gastropoda</taxon>
        <taxon>Heterobranchia</taxon>
        <taxon>Euthyneura</taxon>
        <taxon>Panpulmonata</taxon>
        <taxon>Sacoglossa</taxon>
        <taxon>Placobranchoidea</taxon>
        <taxon>Plakobranchidae</taxon>
        <taxon>Elysia</taxon>
    </lineage>
</organism>
<keyword evidence="7" id="KW-1185">Reference proteome</keyword>
<protein>
    <submittedName>
        <fullName evidence="6">Zinc finger BED domain-containing protein 1</fullName>
    </submittedName>
</protein>
<keyword evidence="3" id="KW-0863">Zinc-finger</keyword>
<proteinExistence type="predicted"/>
<name>A0AAV4JXD9_9GAST</name>
<evidence type="ECO:0000313" key="7">
    <source>
        <dbReference type="Proteomes" id="UP000762676"/>
    </source>
</evidence>
<evidence type="ECO:0000313" key="6">
    <source>
        <dbReference type="EMBL" id="GFS27016.1"/>
    </source>
</evidence>
<dbReference type="SUPFAM" id="SSF140996">
    <property type="entry name" value="Hermes dimerisation domain"/>
    <property type="match status" value="1"/>
</dbReference>
<dbReference type="GO" id="GO:0005634">
    <property type="term" value="C:nucleus"/>
    <property type="evidence" value="ECO:0007669"/>
    <property type="project" value="UniProtKB-SubCell"/>
</dbReference>
<dbReference type="EMBL" id="BMAT01010441">
    <property type="protein sequence ID" value="GFS27016.1"/>
    <property type="molecule type" value="Genomic_DNA"/>
</dbReference>
<dbReference type="GO" id="GO:0008270">
    <property type="term" value="F:zinc ion binding"/>
    <property type="evidence" value="ECO:0007669"/>
    <property type="project" value="UniProtKB-KW"/>
</dbReference>
<accession>A0AAV4JXD9</accession>
<comment type="subcellular location">
    <subcellularLocation>
        <location evidence="1">Nucleus</location>
    </subcellularLocation>
</comment>
<dbReference type="Proteomes" id="UP000762676">
    <property type="component" value="Unassembled WGS sequence"/>
</dbReference>
<dbReference type="InterPro" id="IPR012337">
    <property type="entry name" value="RNaseH-like_sf"/>
</dbReference>